<comment type="cofactor">
    <cofactor evidence="1">
        <name>Mg(2+)</name>
        <dbReference type="ChEBI" id="CHEBI:18420"/>
    </cofactor>
</comment>
<dbReference type="EMBL" id="FOBB01000004">
    <property type="protein sequence ID" value="SEM36328.1"/>
    <property type="molecule type" value="Genomic_DNA"/>
</dbReference>
<evidence type="ECO:0000259" key="4">
    <source>
        <dbReference type="PROSITE" id="PS51462"/>
    </source>
</evidence>
<dbReference type="PANTHER" id="PTHR43046">
    <property type="entry name" value="GDP-MANNOSE MANNOSYL HYDROLASE"/>
    <property type="match status" value="1"/>
</dbReference>
<sequence>MLYLQQFTIPVADQTVPVNDYQPLPVYLRIPNSILHAAAPSRIIRNLSQGLRIRRLLLPILFTYSYFCRMEQTQTIYLNERPLILSANQREIPAGFTEAPVCPKPDAITITQTLLALEKGEIPAAVFVQSDTQKLLDAIKSHFNVLVAAGGLITNPAGEILLMFRRGKWDLPKGKQDEGESLEDCALREVQEETGLQHITLEHKLTETYHYYPLKEKKVLKHTYWYKMLFTGSELTVPQIEEDIMDIQWIRPENLGKYLKFSYQNILDVFEKAGYASSF</sequence>
<dbReference type="InterPro" id="IPR015797">
    <property type="entry name" value="NUDIX_hydrolase-like_dom_sf"/>
</dbReference>
<reference evidence="5 6" key="1">
    <citation type="submission" date="2016-10" db="EMBL/GenBank/DDBJ databases">
        <authorList>
            <person name="de Groot N.N."/>
        </authorList>
    </citation>
    <scope>NUCLEOTIDE SEQUENCE [LARGE SCALE GENOMIC DNA]</scope>
    <source>
        <strain evidence="5 6">DSM 21039</strain>
    </source>
</reference>
<protein>
    <submittedName>
        <fullName evidence="5">8-oxo-dGTP pyrophosphatase MutT, NUDIX family</fullName>
    </submittedName>
</protein>
<evidence type="ECO:0000256" key="2">
    <source>
        <dbReference type="ARBA" id="ARBA00022801"/>
    </source>
</evidence>
<dbReference type="Pfam" id="PF00293">
    <property type="entry name" value="NUDIX"/>
    <property type="match status" value="1"/>
</dbReference>
<dbReference type="InterPro" id="IPR020476">
    <property type="entry name" value="Nudix_hydrolase"/>
</dbReference>
<feature type="domain" description="Nudix hydrolase" evidence="4">
    <location>
        <begin position="144"/>
        <end position="271"/>
    </location>
</feature>
<evidence type="ECO:0000313" key="6">
    <source>
        <dbReference type="Proteomes" id="UP000198984"/>
    </source>
</evidence>
<dbReference type="PROSITE" id="PS00893">
    <property type="entry name" value="NUDIX_BOX"/>
    <property type="match status" value="1"/>
</dbReference>
<keyword evidence="2 3" id="KW-0378">Hydrolase</keyword>
<dbReference type="InterPro" id="IPR020084">
    <property type="entry name" value="NUDIX_hydrolase_CS"/>
</dbReference>
<dbReference type="STRING" id="573321.SAMN04488505_104170"/>
<dbReference type="Proteomes" id="UP000198984">
    <property type="component" value="Unassembled WGS sequence"/>
</dbReference>
<keyword evidence="6" id="KW-1185">Reference proteome</keyword>
<dbReference type="Gene3D" id="3.90.79.10">
    <property type="entry name" value="Nucleoside Triphosphate Pyrophosphohydrolase"/>
    <property type="match status" value="1"/>
</dbReference>
<evidence type="ECO:0000256" key="1">
    <source>
        <dbReference type="ARBA" id="ARBA00001946"/>
    </source>
</evidence>
<dbReference type="SUPFAM" id="SSF55811">
    <property type="entry name" value="Nudix"/>
    <property type="match status" value="1"/>
</dbReference>
<organism evidence="5 6">
    <name type="scientific">Chitinophaga rupis</name>
    <dbReference type="NCBI Taxonomy" id="573321"/>
    <lineage>
        <taxon>Bacteria</taxon>
        <taxon>Pseudomonadati</taxon>
        <taxon>Bacteroidota</taxon>
        <taxon>Chitinophagia</taxon>
        <taxon>Chitinophagales</taxon>
        <taxon>Chitinophagaceae</taxon>
        <taxon>Chitinophaga</taxon>
    </lineage>
</organism>
<proteinExistence type="inferred from homology"/>
<gene>
    <name evidence="5" type="ORF">SAMN04488505_104170</name>
</gene>
<dbReference type="PROSITE" id="PS51462">
    <property type="entry name" value="NUDIX"/>
    <property type="match status" value="1"/>
</dbReference>
<comment type="similarity">
    <text evidence="3">Belongs to the Nudix hydrolase family.</text>
</comment>
<dbReference type="AlphaFoldDB" id="A0A1H7XT40"/>
<accession>A0A1H7XT40</accession>
<dbReference type="PRINTS" id="PR00502">
    <property type="entry name" value="NUDIXFAMILY"/>
</dbReference>
<evidence type="ECO:0000313" key="5">
    <source>
        <dbReference type="EMBL" id="SEM36328.1"/>
    </source>
</evidence>
<name>A0A1H7XT40_9BACT</name>
<dbReference type="PANTHER" id="PTHR43046:SF14">
    <property type="entry name" value="MUTT_NUDIX FAMILY PROTEIN"/>
    <property type="match status" value="1"/>
</dbReference>
<evidence type="ECO:0000256" key="3">
    <source>
        <dbReference type="RuleBase" id="RU003476"/>
    </source>
</evidence>
<dbReference type="InterPro" id="IPR000086">
    <property type="entry name" value="NUDIX_hydrolase_dom"/>
</dbReference>
<dbReference type="CDD" id="cd03673">
    <property type="entry name" value="NUDIX_Ap6A_hydrolase"/>
    <property type="match status" value="1"/>
</dbReference>
<dbReference type="GO" id="GO:0016787">
    <property type="term" value="F:hydrolase activity"/>
    <property type="evidence" value="ECO:0007669"/>
    <property type="project" value="UniProtKB-KW"/>
</dbReference>